<proteinExistence type="predicted"/>
<dbReference type="Proteomes" id="UP001529510">
    <property type="component" value="Unassembled WGS sequence"/>
</dbReference>
<dbReference type="EMBL" id="JAMKFB020000001">
    <property type="protein sequence ID" value="KAL0203974.1"/>
    <property type="molecule type" value="Genomic_DNA"/>
</dbReference>
<reference evidence="1 2" key="1">
    <citation type="submission" date="2024-05" db="EMBL/GenBank/DDBJ databases">
        <title>Genome sequencing and assembly of Indian major carp, Cirrhinus mrigala (Hamilton, 1822).</title>
        <authorList>
            <person name="Mohindra V."/>
            <person name="Chowdhury L.M."/>
            <person name="Lal K."/>
            <person name="Jena J.K."/>
        </authorList>
    </citation>
    <scope>NUCLEOTIDE SEQUENCE [LARGE SCALE GENOMIC DNA]</scope>
    <source>
        <strain evidence="1">CM1030</strain>
        <tissue evidence="1">Blood</tissue>
    </source>
</reference>
<protein>
    <submittedName>
        <fullName evidence="1">Uncharacterized protein</fullName>
    </submittedName>
</protein>
<feature type="non-terminal residue" evidence="1">
    <location>
        <position position="1"/>
    </location>
</feature>
<keyword evidence="2" id="KW-1185">Reference proteome</keyword>
<feature type="non-terminal residue" evidence="1">
    <location>
        <position position="110"/>
    </location>
</feature>
<accession>A0ABD0RZJ4</accession>
<comment type="caution">
    <text evidence="1">The sequence shown here is derived from an EMBL/GenBank/DDBJ whole genome shotgun (WGS) entry which is preliminary data.</text>
</comment>
<evidence type="ECO:0000313" key="2">
    <source>
        <dbReference type="Proteomes" id="UP001529510"/>
    </source>
</evidence>
<organism evidence="1 2">
    <name type="scientific">Cirrhinus mrigala</name>
    <name type="common">Mrigala</name>
    <dbReference type="NCBI Taxonomy" id="683832"/>
    <lineage>
        <taxon>Eukaryota</taxon>
        <taxon>Metazoa</taxon>
        <taxon>Chordata</taxon>
        <taxon>Craniata</taxon>
        <taxon>Vertebrata</taxon>
        <taxon>Euteleostomi</taxon>
        <taxon>Actinopterygii</taxon>
        <taxon>Neopterygii</taxon>
        <taxon>Teleostei</taxon>
        <taxon>Ostariophysi</taxon>
        <taxon>Cypriniformes</taxon>
        <taxon>Cyprinidae</taxon>
        <taxon>Labeoninae</taxon>
        <taxon>Labeonini</taxon>
        <taxon>Cirrhinus</taxon>
    </lineage>
</organism>
<evidence type="ECO:0000313" key="1">
    <source>
        <dbReference type="EMBL" id="KAL0203974.1"/>
    </source>
</evidence>
<dbReference type="AlphaFoldDB" id="A0ABD0RZJ4"/>
<gene>
    <name evidence="1" type="ORF">M9458_001992</name>
</gene>
<name>A0ABD0RZJ4_CIRMR</name>
<sequence>TEDADCLDECRNSSDISEEDEEDLIVCGPFSIKKEKPVHRLGEWSFNSDLFIGEGGSDDSLGLLSISSGTGAWQIGPASETGACSCNRNMSLEAWSDNEAPPVDSVENST</sequence>